<reference evidence="13 15" key="2">
    <citation type="submission" date="2018-06" db="EMBL/GenBank/DDBJ databases">
        <authorList>
            <consortium name="Pathogen Informatics"/>
            <person name="Doyle S."/>
        </authorList>
    </citation>
    <scope>NUCLEOTIDE SEQUENCE [LARGE SCALE GENOMIC DNA]</scope>
    <source>
        <strain evidence="13 15">NCTC12022</strain>
    </source>
</reference>
<evidence type="ECO:0000256" key="2">
    <source>
        <dbReference type="ARBA" id="ARBA00022448"/>
    </source>
</evidence>
<dbReference type="STRING" id="453.Lfee_0169"/>
<dbReference type="Proteomes" id="UP000054698">
    <property type="component" value="Unassembled WGS sequence"/>
</dbReference>
<evidence type="ECO:0000313" key="14">
    <source>
        <dbReference type="Proteomes" id="UP000054698"/>
    </source>
</evidence>
<dbReference type="SUPFAM" id="SSF53850">
    <property type="entry name" value="Periplasmic binding protein-like II"/>
    <property type="match status" value="1"/>
</dbReference>
<keyword evidence="8" id="KW-0325">Glycoprotein</keyword>
<keyword evidence="2" id="KW-0813">Transport</keyword>
<feature type="domain" description="Solute-binding protein family 3/N-terminal" evidence="11">
    <location>
        <begin position="58"/>
        <end position="387"/>
    </location>
</feature>
<feature type="transmembrane region" description="Helical" evidence="10">
    <location>
        <begin position="229"/>
        <end position="248"/>
    </location>
</feature>
<keyword evidence="14" id="KW-1185">Reference proteome</keyword>
<evidence type="ECO:0000256" key="1">
    <source>
        <dbReference type="ARBA" id="ARBA00004141"/>
    </source>
</evidence>
<evidence type="ECO:0000256" key="8">
    <source>
        <dbReference type="ARBA" id="ARBA00023180"/>
    </source>
</evidence>
<reference evidence="12 14" key="1">
    <citation type="submission" date="2015-11" db="EMBL/GenBank/DDBJ databases">
        <title>Genomic analysis of 38 Legionella species identifies large and diverse effector repertoires.</title>
        <authorList>
            <person name="Burstein D."/>
            <person name="Amaro F."/>
            <person name="Zusman T."/>
            <person name="Lifshitz Z."/>
            <person name="Cohen O."/>
            <person name="Gilbert J.A."/>
            <person name="Pupko T."/>
            <person name="Shuman H.A."/>
            <person name="Segal G."/>
        </authorList>
    </citation>
    <scope>NUCLEOTIDE SEQUENCE [LARGE SCALE GENOMIC DNA]</scope>
    <source>
        <strain evidence="12 14">WO-44C</strain>
    </source>
</reference>
<feature type="transmembrane region" description="Helical" evidence="10">
    <location>
        <begin position="167"/>
        <end position="188"/>
    </location>
</feature>
<evidence type="ECO:0000256" key="9">
    <source>
        <dbReference type="ARBA" id="ARBA00023303"/>
    </source>
</evidence>
<evidence type="ECO:0000313" key="13">
    <source>
        <dbReference type="EMBL" id="SPX62863.1"/>
    </source>
</evidence>
<protein>
    <submittedName>
        <fullName evidence="12">Glutamine ABC transporter periplasmic protein</fullName>
    </submittedName>
</protein>
<dbReference type="InterPro" id="IPR001320">
    <property type="entry name" value="Iontro_rcpt_C"/>
</dbReference>
<dbReference type="PANTHER" id="PTHR18966">
    <property type="entry name" value="IONOTROPIC GLUTAMATE RECEPTOR"/>
    <property type="match status" value="1"/>
</dbReference>
<dbReference type="GO" id="GO:0015276">
    <property type="term" value="F:ligand-gated monoatomic ion channel activity"/>
    <property type="evidence" value="ECO:0007669"/>
    <property type="project" value="InterPro"/>
</dbReference>
<name>A0A0W0U9I3_9GAMM</name>
<dbReference type="InterPro" id="IPR015683">
    <property type="entry name" value="Ionotropic_Glu_rcpt"/>
</dbReference>
<dbReference type="EMBL" id="LNYB01000008">
    <property type="protein sequence ID" value="KTD04342.1"/>
    <property type="molecule type" value="Genomic_DNA"/>
</dbReference>
<keyword evidence="3 10" id="KW-0812">Transmembrane</keyword>
<dbReference type="OrthoDB" id="5633500at2"/>
<keyword evidence="7" id="KW-0675">Receptor</keyword>
<keyword evidence="6 10" id="KW-0472">Membrane</keyword>
<keyword evidence="4 10" id="KW-1133">Transmembrane helix</keyword>
<evidence type="ECO:0000256" key="4">
    <source>
        <dbReference type="ARBA" id="ARBA00022989"/>
    </source>
</evidence>
<dbReference type="AlphaFoldDB" id="A0A0W0U9I3"/>
<feature type="transmembrane region" description="Helical" evidence="10">
    <location>
        <begin position="200"/>
        <end position="217"/>
    </location>
</feature>
<dbReference type="EMBL" id="UASS01000040">
    <property type="protein sequence ID" value="SPX62863.1"/>
    <property type="molecule type" value="Genomic_DNA"/>
</dbReference>
<evidence type="ECO:0000259" key="11">
    <source>
        <dbReference type="SMART" id="SM00062"/>
    </source>
</evidence>
<dbReference type="InterPro" id="IPR001638">
    <property type="entry name" value="Solute-binding_3/MltF_N"/>
</dbReference>
<comment type="subcellular location">
    <subcellularLocation>
        <location evidence="1">Membrane</location>
        <topology evidence="1">Multi-pass membrane protein</topology>
    </subcellularLocation>
</comment>
<dbReference type="Gene3D" id="3.40.190.10">
    <property type="entry name" value="Periplasmic binding protein-like II"/>
    <property type="match status" value="3"/>
</dbReference>
<proteinExistence type="predicted"/>
<dbReference type="SMART" id="SM00062">
    <property type="entry name" value="PBPb"/>
    <property type="match status" value="1"/>
</dbReference>
<evidence type="ECO:0000256" key="10">
    <source>
        <dbReference type="SAM" id="Phobius"/>
    </source>
</evidence>
<dbReference type="GO" id="GO:0016020">
    <property type="term" value="C:membrane"/>
    <property type="evidence" value="ECO:0007669"/>
    <property type="project" value="UniProtKB-SubCell"/>
</dbReference>
<dbReference type="Proteomes" id="UP000251942">
    <property type="component" value="Unassembled WGS sequence"/>
</dbReference>
<evidence type="ECO:0000256" key="7">
    <source>
        <dbReference type="ARBA" id="ARBA00023170"/>
    </source>
</evidence>
<keyword evidence="9" id="KW-0407">Ion channel</keyword>
<evidence type="ECO:0000313" key="15">
    <source>
        <dbReference type="Proteomes" id="UP000251942"/>
    </source>
</evidence>
<dbReference type="Pfam" id="PF00060">
    <property type="entry name" value="Lig_chan"/>
    <property type="match status" value="1"/>
</dbReference>
<evidence type="ECO:0000256" key="5">
    <source>
        <dbReference type="ARBA" id="ARBA00023065"/>
    </source>
</evidence>
<accession>A0A0W0U9I3</accession>
<dbReference type="PATRIC" id="fig|453.4.peg.189"/>
<evidence type="ECO:0000256" key="3">
    <source>
        <dbReference type="ARBA" id="ARBA00022692"/>
    </source>
</evidence>
<sequence length="393" mass="44273">MFLLVLNLIEMHQEKKLLVINGSSKKLILLVIMLWGFFCLLDTRNAYAAAQLGSAQRPIRVAAVNEAPFVISKDQLLTGLAVDIFKFVAEAKHWHYKITLVGEDIDAAIDALAAKKFDLLIGPVSVTSERIVRVDYGRPFFLSEVRLAFNTHSVSALETLYHLFKTIPLLIVGLIILGFFLISNFIWFAEKSTNEEMPKGYFKGTFFSLWVFISHFLKGGMFFRPTTTAARVAITFWFIVALSFYLIVTSTYTAYMTAKIVSASEPVHDVSDLRGKKLAYVKGEMYIKYIKAINAEPVPQVDLVAAIDALQNQEVFGIVEDSLVLSMVIDASNFKDLTVSSFKFSSDELAFAYTQNSPIRNIIDQMIVIMQDTGEMETLCKLYLGNKYKNCEF</sequence>
<gene>
    <name evidence="12" type="ORF">Lfee_0169</name>
    <name evidence="13" type="ORF">NCTC12022_03632</name>
</gene>
<organism evidence="12 14">
    <name type="scientific">Legionella feeleii</name>
    <dbReference type="NCBI Taxonomy" id="453"/>
    <lineage>
        <taxon>Bacteria</taxon>
        <taxon>Pseudomonadati</taxon>
        <taxon>Pseudomonadota</taxon>
        <taxon>Gammaproteobacteria</taxon>
        <taxon>Legionellales</taxon>
        <taxon>Legionellaceae</taxon>
        <taxon>Legionella</taxon>
    </lineage>
</organism>
<evidence type="ECO:0000313" key="12">
    <source>
        <dbReference type="EMBL" id="KTD04342.1"/>
    </source>
</evidence>
<evidence type="ECO:0000256" key="6">
    <source>
        <dbReference type="ARBA" id="ARBA00023136"/>
    </source>
</evidence>
<dbReference type="Pfam" id="PF00497">
    <property type="entry name" value="SBP_bac_3"/>
    <property type="match status" value="1"/>
</dbReference>
<keyword evidence="5" id="KW-0406">Ion transport</keyword>